<evidence type="ECO:0000313" key="2">
    <source>
        <dbReference type="Proteomes" id="UP000444185"/>
    </source>
</evidence>
<name>A0A844Y2D8_9SPHN</name>
<organism evidence="1 2">
    <name type="scientific">Qipengyuania gaetbuli</name>
    <dbReference type="NCBI Taxonomy" id="266952"/>
    <lineage>
        <taxon>Bacteria</taxon>
        <taxon>Pseudomonadati</taxon>
        <taxon>Pseudomonadota</taxon>
        <taxon>Alphaproteobacteria</taxon>
        <taxon>Sphingomonadales</taxon>
        <taxon>Erythrobacteraceae</taxon>
        <taxon>Qipengyuania</taxon>
    </lineage>
</organism>
<proteinExistence type="predicted"/>
<sequence>MGVVAENGCGAIQKANAGEPAETEEEQMSDKSLVTPTFGFELIDQLHAIKLKLAAAGYEGRVKLLQALMATGVHCSADLLESVVAIVGEAEREGWAFLLEEATNEHWTCSPEGEYHAIQG</sequence>
<keyword evidence="2" id="KW-1185">Reference proteome</keyword>
<dbReference type="EMBL" id="WTYF01000004">
    <property type="protein sequence ID" value="MXO52375.1"/>
    <property type="molecule type" value="Genomic_DNA"/>
</dbReference>
<comment type="caution">
    <text evidence="1">The sequence shown here is derived from an EMBL/GenBank/DDBJ whole genome shotgun (WGS) entry which is preliminary data.</text>
</comment>
<gene>
    <name evidence="1" type="ORF">GRI42_13775</name>
</gene>
<accession>A0A844Y2D8</accession>
<protein>
    <submittedName>
        <fullName evidence="1">Uncharacterized protein</fullName>
    </submittedName>
</protein>
<dbReference type="AlphaFoldDB" id="A0A844Y2D8"/>
<reference evidence="1 2" key="1">
    <citation type="submission" date="2019-12" db="EMBL/GenBank/DDBJ databases">
        <title>Genomic-based taxomic classification of the family Erythrobacteraceae.</title>
        <authorList>
            <person name="Xu L."/>
        </authorList>
    </citation>
    <scope>NUCLEOTIDE SEQUENCE [LARGE SCALE GENOMIC DNA]</scope>
    <source>
        <strain evidence="1 2">DSM 16225</strain>
    </source>
</reference>
<dbReference type="Proteomes" id="UP000444185">
    <property type="component" value="Unassembled WGS sequence"/>
</dbReference>
<evidence type="ECO:0000313" key="1">
    <source>
        <dbReference type="EMBL" id="MXO52375.1"/>
    </source>
</evidence>
<dbReference type="RefSeq" id="WP_160609022.1">
    <property type="nucleotide sequence ID" value="NZ_WTYF01000004.1"/>
</dbReference>